<dbReference type="GO" id="GO:0031145">
    <property type="term" value="P:anaphase-promoting complex-dependent catabolic process"/>
    <property type="evidence" value="ECO:0007669"/>
    <property type="project" value="TreeGrafter"/>
</dbReference>
<name>A0A165Q6N2_9APHY</name>
<feature type="compositionally biased region" description="Low complexity" evidence="4">
    <location>
        <begin position="358"/>
        <end position="369"/>
    </location>
</feature>
<sequence>MPQETPSVHLCQRFSTIIWACLDADLFKSALFYAERYYVLDTSNHDARHLYATALLRSGQAHSALYFVSTGGAAESRCTGCLEIKSRCCAALGRHRQAREALEASTRDSAYTPSLSMTPRTTKPFPEEAVLHCRAGMMAAKGNLTESATLSFRQALALNPMLWEAFEGLCSLGMVPAIDELFPTRPTPVKQTHSDEAKPVPVATGAGFFTPDAGNGGNLFRAWKPDASQLPPFQMGQVGPRDSVATADSSFYPDASFIQPMRASKSQPTALAAHPPAVRPLSSADEAGPVTKKLRSSVRQRTAPPSSNAADLNLNLKPSKSTGALAGANDRSKSSKARARPALTIANIFSSSGRGQTAASSRLHAAGAAVGKHSREQQPAAGHGTRRSTRLNSGTSSKPLATKHTTMRDRRRAQTRARSTTMESDMDEDPPPGGGEASSPSPPPAPQSPHSNASPGPSSWTAVQERAAQEAYELELADYYIYDLMCLFARATRAMALYDCRNCQEELEKLSTTHQRSAWVMAMVGKAHYELGEYTAAERAFEAVRNLEPYRVWDMEVYSTLLWHLQRNVKLAFLAQELVATDPRSPQAWIAVGNCFSLQRERVQALTCFRRAAQLDPNCAYAYTLSGHESIDEDLDKAINFFQAALRADPRHYNAWYGLGTCYMRMSKLRLADYHYRKAAQIHPQNAVLLGCVGMVTERAGDREKALGLFNEAVRISPDNALVRYRRAKILISLKRYTAAAEDLEFLRDTSPEESNVIFQLAKVYRLLGDSVKSAQMLAVARDVSPKSVNKIRKLLETVKDTEAVSDVMDEG</sequence>
<feature type="repeat" description="TPR" evidence="3">
    <location>
        <begin position="653"/>
        <end position="686"/>
    </location>
</feature>
<dbReference type="GO" id="GO:0051301">
    <property type="term" value="P:cell division"/>
    <property type="evidence" value="ECO:0007669"/>
    <property type="project" value="TreeGrafter"/>
</dbReference>
<dbReference type="PANTHER" id="PTHR12558">
    <property type="entry name" value="CELL DIVISION CYCLE 16,23,27"/>
    <property type="match status" value="1"/>
</dbReference>
<dbReference type="GO" id="GO:0005680">
    <property type="term" value="C:anaphase-promoting complex"/>
    <property type="evidence" value="ECO:0007669"/>
    <property type="project" value="UniProtKB-ARBA"/>
</dbReference>
<dbReference type="OrthoDB" id="10248520at2759"/>
<evidence type="ECO:0000313" key="5">
    <source>
        <dbReference type="EMBL" id="KZT69078.1"/>
    </source>
</evidence>
<dbReference type="PANTHER" id="PTHR12558:SF13">
    <property type="entry name" value="CELL DIVISION CYCLE PROTEIN 27 HOMOLOG"/>
    <property type="match status" value="1"/>
</dbReference>
<feature type="region of interest" description="Disordered" evidence="4">
    <location>
        <begin position="262"/>
        <end position="339"/>
    </location>
</feature>
<feature type="repeat" description="TPR" evidence="3">
    <location>
        <begin position="687"/>
        <end position="720"/>
    </location>
</feature>
<evidence type="ECO:0000256" key="2">
    <source>
        <dbReference type="ARBA" id="ARBA00038210"/>
    </source>
</evidence>
<dbReference type="EMBL" id="KV429061">
    <property type="protein sequence ID" value="KZT69078.1"/>
    <property type="molecule type" value="Genomic_DNA"/>
</dbReference>
<evidence type="ECO:0000256" key="3">
    <source>
        <dbReference type="PROSITE-ProRule" id="PRU00339"/>
    </source>
</evidence>
<dbReference type="SUPFAM" id="SSF48452">
    <property type="entry name" value="TPR-like"/>
    <property type="match status" value="3"/>
</dbReference>
<proteinExistence type="inferred from homology"/>
<evidence type="ECO:0000256" key="1">
    <source>
        <dbReference type="ARBA" id="ARBA00022803"/>
    </source>
</evidence>
<dbReference type="GO" id="GO:0005737">
    <property type="term" value="C:cytoplasm"/>
    <property type="evidence" value="ECO:0007669"/>
    <property type="project" value="TreeGrafter"/>
</dbReference>
<dbReference type="PROSITE" id="PS50005">
    <property type="entry name" value="TPR"/>
    <property type="match status" value="4"/>
</dbReference>
<dbReference type="Proteomes" id="UP000076727">
    <property type="component" value="Unassembled WGS sequence"/>
</dbReference>
<reference evidence="5 6" key="1">
    <citation type="journal article" date="2016" name="Mol. Biol. Evol.">
        <title>Comparative Genomics of Early-Diverging Mushroom-Forming Fungi Provides Insights into the Origins of Lignocellulose Decay Capabilities.</title>
        <authorList>
            <person name="Nagy L.G."/>
            <person name="Riley R."/>
            <person name="Tritt A."/>
            <person name="Adam C."/>
            <person name="Daum C."/>
            <person name="Floudas D."/>
            <person name="Sun H."/>
            <person name="Yadav J.S."/>
            <person name="Pangilinan J."/>
            <person name="Larsson K.H."/>
            <person name="Matsuura K."/>
            <person name="Barry K."/>
            <person name="Labutti K."/>
            <person name="Kuo R."/>
            <person name="Ohm R.A."/>
            <person name="Bhattacharya S.S."/>
            <person name="Shirouzu T."/>
            <person name="Yoshinaga Y."/>
            <person name="Martin F.M."/>
            <person name="Grigoriev I.V."/>
            <person name="Hibbett D.S."/>
        </authorList>
    </citation>
    <scope>NUCLEOTIDE SEQUENCE [LARGE SCALE GENOMIC DNA]</scope>
    <source>
        <strain evidence="5 6">L-15889</strain>
    </source>
</reference>
<dbReference type="InterPro" id="IPR019734">
    <property type="entry name" value="TPR_rpt"/>
</dbReference>
<feature type="region of interest" description="Disordered" evidence="4">
    <location>
        <begin position="352"/>
        <end position="462"/>
    </location>
</feature>
<dbReference type="Gene3D" id="1.25.40.10">
    <property type="entry name" value="Tetratricopeptide repeat domain"/>
    <property type="match status" value="4"/>
</dbReference>
<feature type="repeat" description="TPR" evidence="3">
    <location>
        <begin position="518"/>
        <end position="551"/>
    </location>
</feature>
<dbReference type="Pfam" id="PF13432">
    <property type="entry name" value="TPR_16"/>
    <property type="match status" value="2"/>
</dbReference>
<keyword evidence="6" id="KW-1185">Reference proteome</keyword>
<feature type="compositionally biased region" description="Polar residues" evidence="4">
    <location>
        <begin position="299"/>
        <end position="322"/>
    </location>
</feature>
<protein>
    <submittedName>
        <fullName evidence="5">TPR-like protein</fullName>
    </submittedName>
</protein>
<dbReference type="Pfam" id="PF12895">
    <property type="entry name" value="ANAPC3"/>
    <property type="match status" value="1"/>
</dbReference>
<organism evidence="5 6">
    <name type="scientific">Daedalea quercina L-15889</name>
    <dbReference type="NCBI Taxonomy" id="1314783"/>
    <lineage>
        <taxon>Eukaryota</taxon>
        <taxon>Fungi</taxon>
        <taxon>Dikarya</taxon>
        <taxon>Basidiomycota</taxon>
        <taxon>Agaricomycotina</taxon>
        <taxon>Agaricomycetes</taxon>
        <taxon>Polyporales</taxon>
        <taxon>Fomitopsis</taxon>
    </lineage>
</organism>
<feature type="repeat" description="TPR" evidence="3">
    <location>
        <begin position="586"/>
        <end position="619"/>
    </location>
</feature>
<dbReference type="STRING" id="1314783.A0A165Q6N2"/>
<dbReference type="SMART" id="SM00028">
    <property type="entry name" value="TPR"/>
    <property type="match status" value="8"/>
</dbReference>
<comment type="similarity">
    <text evidence="2">Belongs to the APC3/CDC27 family.</text>
</comment>
<dbReference type="InterPro" id="IPR011990">
    <property type="entry name" value="TPR-like_helical_dom_sf"/>
</dbReference>
<dbReference type="GO" id="GO:0016567">
    <property type="term" value="P:protein ubiquitination"/>
    <property type="evidence" value="ECO:0007669"/>
    <property type="project" value="TreeGrafter"/>
</dbReference>
<evidence type="ECO:0000256" key="4">
    <source>
        <dbReference type="SAM" id="MobiDB-lite"/>
    </source>
</evidence>
<feature type="compositionally biased region" description="Polar residues" evidence="4">
    <location>
        <begin position="390"/>
        <end position="399"/>
    </location>
</feature>
<dbReference type="AlphaFoldDB" id="A0A165Q6N2"/>
<gene>
    <name evidence="5" type="ORF">DAEQUDRAFT_751073</name>
</gene>
<keyword evidence="1 3" id="KW-0802">TPR repeat</keyword>
<dbReference type="GO" id="GO:0007091">
    <property type="term" value="P:metaphase/anaphase transition of mitotic cell cycle"/>
    <property type="evidence" value="ECO:0007669"/>
    <property type="project" value="TreeGrafter"/>
</dbReference>
<accession>A0A165Q6N2</accession>
<evidence type="ECO:0000313" key="6">
    <source>
        <dbReference type="Proteomes" id="UP000076727"/>
    </source>
</evidence>